<dbReference type="Proteomes" id="UP001469553">
    <property type="component" value="Unassembled WGS sequence"/>
</dbReference>
<accession>A0ABV0Y2K2</accession>
<keyword evidence="2" id="KW-1185">Reference proteome</keyword>
<reference evidence="1 2" key="1">
    <citation type="submission" date="2021-06" db="EMBL/GenBank/DDBJ databases">
        <authorList>
            <person name="Palmer J.M."/>
        </authorList>
    </citation>
    <scope>NUCLEOTIDE SEQUENCE [LARGE SCALE GENOMIC DNA]</scope>
    <source>
        <strain evidence="1 2">AS_MEX2019</strain>
        <tissue evidence="1">Muscle</tissue>
    </source>
</reference>
<name>A0ABV0Y2K2_9TELE</name>
<protein>
    <submittedName>
        <fullName evidence="1">Uncharacterized protein</fullName>
    </submittedName>
</protein>
<evidence type="ECO:0000313" key="1">
    <source>
        <dbReference type="EMBL" id="MEQ2287869.1"/>
    </source>
</evidence>
<gene>
    <name evidence="1" type="ORF">AMECASPLE_017111</name>
</gene>
<organism evidence="1 2">
    <name type="scientific">Ameca splendens</name>
    <dbReference type="NCBI Taxonomy" id="208324"/>
    <lineage>
        <taxon>Eukaryota</taxon>
        <taxon>Metazoa</taxon>
        <taxon>Chordata</taxon>
        <taxon>Craniata</taxon>
        <taxon>Vertebrata</taxon>
        <taxon>Euteleostomi</taxon>
        <taxon>Actinopterygii</taxon>
        <taxon>Neopterygii</taxon>
        <taxon>Teleostei</taxon>
        <taxon>Neoteleostei</taxon>
        <taxon>Acanthomorphata</taxon>
        <taxon>Ovalentaria</taxon>
        <taxon>Atherinomorphae</taxon>
        <taxon>Cyprinodontiformes</taxon>
        <taxon>Goodeidae</taxon>
        <taxon>Ameca</taxon>
    </lineage>
</organism>
<evidence type="ECO:0000313" key="2">
    <source>
        <dbReference type="Proteomes" id="UP001469553"/>
    </source>
</evidence>
<dbReference type="EMBL" id="JAHRIP010020080">
    <property type="protein sequence ID" value="MEQ2287869.1"/>
    <property type="molecule type" value="Genomic_DNA"/>
</dbReference>
<comment type="caution">
    <text evidence="1">The sequence shown here is derived from an EMBL/GenBank/DDBJ whole genome shotgun (WGS) entry which is preliminary data.</text>
</comment>
<proteinExistence type="predicted"/>
<sequence>MVLGSQKRPLPLPQRLFSTPLFSPSRQSRVLQVPLPASKVPDLRPKLPDQVYRGSSTHRGWPPDNLLLCRRPPNHLLLRHSLHTLVTVADLLDSYSVVAALLEVPVIATGIGCQDLYTSGLMNSVLPRDNLPPIHLKSASAWDDPESHPPEVCSCPGRPPELCVSSGRLYDRLPEQWPPPPALVRLF</sequence>